<gene>
    <name evidence="2" type="primary">Contig5063.g5417</name>
    <name evidence="2" type="ORF">STYLEM_8870</name>
</gene>
<keyword evidence="1" id="KW-0732">Signal</keyword>
<organism evidence="2 3">
    <name type="scientific">Stylonychia lemnae</name>
    <name type="common">Ciliate</name>
    <dbReference type="NCBI Taxonomy" id="5949"/>
    <lineage>
        <taxon>Eukaryota</taxon>
        <taxon>Sar</taxon>
        <taxon>Alveolata</taxon>
        <taxon>Ciliophora</taxon>
        <taxon>Intramacronucleata</taxon>
        <taxon>Spirotrichea</taxon>
        <taxon>Stichotrichia</taxon>
        <taxon>Sporadotrichida</taxon>
        <taxon>Oxytrichidae</taxon>
        <taxon>Stylonychinae</taxon>
        <taxon>Stylonychia</taxon>
    </lineage>
</organism>
<name>A0A078AGB6_STYLE</name>
<proteinExistence type="predicted"/>
<dbReference type="EMBL" id="CCKQ01008422">
    <property type="protein sequence ID" value="CDW79878.1"/>
    <property type="molecule type" value="Genomic_DNA"/>
</dbReference>
<reference evidence="2 3" key="1">
    <citation type="submission" date="2014-06" db="EMBL/GenBank/DDBJ databases">
        <authorList>
            <person name="Swart Estienne"/>
        </authorList>
    </citation>
    <scope>NUCLEOTIDE SEQUENCE [LARGE SCALE GENOMIC DNA]</scope>
    <source>
        <strain evidence="2 3">130c</strain>
    </source>
</reference>
<dbReference type="InParanoid" id="A0A078AGB6"/>
<evidence type="ECO:0000256" key="1">
    <source>
        <dbReference type="SAM" id="SignalP"/>
    </source>
</evidence>
<sequence length="116" mass="11830">MNKTLSVFLLAALLAIQINGQSIKSCTADSGCTNFDTTSTAACCATVTGTTLAGTSGGPYKYCDYTTNNYLSKYTSTLGLKTINSVCSSSSGSGSNAVNVFASVFVVISAIVAGFF</sequence>
<evidence type="ECO:0000313" key="3">
    <source>
        <dbReference type="Proteomes" id="UP000039865"/>
    </source>
</evidence>
<feature type="chain" id="PRO_5001729488" evidence="1">
    <location>
        <begin position="21"/>
        <end position="116"/>
    </location>
</feature>
<accession>A0A078AGB6</accession>
<keyword evidence="3" id="KW-1185">Reference proteome</keyword>
<protein>
    <submittedName>
        <fullName evidence="2">Uncharacterized protein</fullName>
    </submittedName>
</protein>
<dbReference type="AlphaFoldDB" id="A0A078AGB6"/>
<feature type="signal peptide" evidence="1">
    <location>
        <begin position="1"/>
        <end position="20"/>
    </location>
</feature>
<dbReference type="Proteomes" id="UP000039865">
    <property type="component" value="Unassembled WGS sequence"/>
</dbReference>
<evidence type="ECO:0000313" key="2">
    <source>
        <dbReference type="EMBL" id="CDW79878.1"/>
    </source>
</evidence>